<feature type="transmembrane region" description="Helical" evidence="2">
    <location>
        <begin position="518"/>
        <end position="537"/>
    </location>
</feature>
<feature type="signal peptide" evidence="3">
    <location>
        <begin position="1"/>
        <end position="43"/>
    </location>
</feature>
<feature type="chain" id="PRO_5003312610" evidence="3">
    <location>
        <begin position="44"/>
        <end position="910"/>
    </location>
</feature>
<keyword evidence="2" id="KW-0812">Transmembrane</keyword>
<keyword evidence="2" id="KW-0472">Membrane</keyword>
<dbReference type="STRING" id="675635.Psed_1641"/>
<dbReference type="AlphaFoldDB" id="F4CXZ2"/>
<dbReference type="eggNOG" id="ENOG5033SP7">
    <property type="taxonomic scope" value="Bacteria"/>
</dbReference>
<keyword evidence="3" id="KW-0732">Signal</keyword>
<dbReference type="KEGG" id="pdx:Psed_1641"/>
<feature type="compositionally biased region" description="Low complexity" evidence="1">
    <location>
        <begin position="223"/>
        <end position="270"/>
    </location>
</feature>
<evidence type="ECO:0000256" key="3">
    <source>
        <dbReference type="SAM" id="SignalP"/>
    </source>
</evidence>
<feature type="region of interest" description="Disordered" evidence="1">
    <location>
        <begin position="393"/>
        <end position="441"/>
    </location>
</feature>
<keyword evidence="2" id="KW-1133">Transmembrane helix</keyword>
<feature type="region of interest" description="Disordered" evidence="1">
    <location>
        <begin position="202"/>
        <end position="307"/>
    </location>
</feature>
<keyword evidence="5" id="KW-1185">Reference proteome</keyword>
<feature type="compositionally biased region" description="Gly residues" evidence="1">
    <location>
        <begin position="271"/>
        <end position="293"/>
    </location>
</feature>
<evidence type="ECO:0000256" key="2">
    <source>
        <dbReference type="SAM" id="Phobius"/>
    </source>
</evidence>
<dbReference type="RefSeq" id="WP_013673809.1">
    <property type="nucleotide sequence ID" value="NC_015312.1"/>
</dbReference>
<feature type="transmembrane region" description="Helical" evidence="2">
    <location>
        <begin position="94"/>
        <end position="114"/>
    </location>
</feature>
<protein>
    <submittedName>
        <fullName evidence="4">Uncharacterized protein</fullName>
    </submittedName>
</protein>
<feature type="transmembrane region" description="Helical" evidence="2">
    <location>
        <begin position="483"/>
        <end position="506"/>
    </location>
</feature>
<dbReference type="Proteomes" id="UP000007809">
    <property type="component" value="Chromosome"/>
</dbReference>
<evidence type="ECO:0000313" key="4">
    <source>
        <dbReference type="EMBL" id="AEA23877.1"/>
    </source>
</evidence>
<proteinExistence type="predicted"/>
<accession>F4CXZ2</accession>
<name>F4CXZ2_PSEUX</name>
<evidence type="ECO:0000313" key="5">
    <source>
        <dbReference type="Proteomes" id="UP000007809"/>
    </source>
</evidence>
<organism evidence="4 5">
    <name type="scientific">Pseudonocardia dioxanivorans (strain ATCC 55486 / DSM 44775 / JCM 13855 / CB1190)</name>
    <dbReference type="NCBI Taxonomy" id="675635"/>
    <lineage>
        <taxon>Bacteria</taxon>
        <taxon>Bacillati</taxon>
        <taxon>Actinomycetota</taxon>
        <taxon>Actinomycetes</taxon>
        <taxon>Pseudonocardiales</taxon>
        <taxon>Pseudonocardiaceae</taxon>
        <taxon>Pseudonocardia</taxon>
    </lineage>
</organism>
<feature type="region of interest" description="Disordered" evidence="1">
    <location>
        <begin position="323"/>
        <end position="378"/>
    </location>
</feature>
<reference evidence="4 5" key="1">
    <citation type="journal article" date="2011" name="J. Bacteriol.">
        <title>Genome sequence of the 1,4-dioxane-degrading Pseudonocardia dioxanivorans strain CB1190.</title>
        <authorList>
            <person name="Sales C.M."/>
            <person name="Mahendra S."/>
            <person name="Grostern A."/>
            <person name="Parales R.E."/>
            <person name="Goodwin L.A."/>
            <person name="Woyke T."/>
            <person name="Nolan M."/>
            <person name="Lapidus A."/>
            <person name="Chertkov O."/>
            <person name="Ovchinnikova G."/>
            <person name="Sczyrba A."/>
            <person name="Alvarez-Cohen L."/>
        </authorList>
    </citation>
    <scope>NUCLEOTIDE SEQUENCE [LARGE SCALE GENOMIC DNA]</scope>
    <source>
        <strain evidence="5">ATCC 55486 / DSM 44775 / JCM 13855 / CB1190</strain>
    </source>
</reference>
<dbReference type="EMBL" id="CP002593">
    <property type="protein sequence ID" value="AEA23877.1"/>
    <property type="molecule type" value="Genomic_DNA"/>
</dbReference>
<dbReference type="OrthoDB" id="3590217at2"/>
<feature type="transmembrane region" description="Helical" evidence="2">
    <location>
        <begin position="451"/>
        <end position="471"/>
    </location>
</feature>
<evidence type="ECO:0000256" key="1">
    <source>
        <dbReference type="SAM" id="MobiDB-lite"/>
    </source>
</evidence>
<feature type="compositionally biased region" description="Low complexity" evidence="1">
    <location>
        <begin position="327"/>
        <end position="358"/>
    </location>
</feature>
<dbReference type="HOGENOM" id="CLU_319309_0_0_11"/>
<feature type="compositionally biased region" description="Low complexity" evidence="1">
    <location>
        <begin position="394"/>
        <end position="406"/>
    </location>
</feature>
<sequence length="910" mass="88763">MTTSSRTRVRPVRRRHLSGWRRRAAALAAPPVLLVVAAGPAHADPSDALRVAAQLGPGHGAGAVALRLLLLVGMVLAAGSGLAAVGVRGALPRALPVLAWTAAIVVAAGAEAAYLTGESTMTGTLVQALVALAVPVLLTTRLVAVAVVLLTALLALGLGSPHSGFAAVLDATYAVAAVVLVGASLWGLLTGRAAGPVAARGHALASDGPRRRTGSVTPSATPVGADASAGACSGAARPPAAVARSGSGAVDRPAGAFARRGSGAADQPAAGVGGAAHGAGGGRAGGAPAGDGPAGDRRAGAGGTVAIGHEPVAGARARAVAARRDGVAGPRRGIAATARPSAAPGARSRASAPRGGATVLDAPPARRSPGVSADTAAPLDVAVPGDVARRAPVREPAAGSAAAVDAPRTRHAARRELAGASPAQRRRSTGRRAAVAEPDDGGRTAPLVRRVAIAAGVVATVAALVQLVLTGPATTADLVATPYGLASLGATVLPTAATGLWVLVGLRPGRDRAVELQRFAVVTAVLGVVATAALAGLPTPAPAATPGTPLLRAVALGATPLAVLVAPMRPGPNLVQVSGTGYPDAGTGPGVAAPAEPVGHQHADLSGPAGLTVDAGGGPVAFTSRPGAPGGWAVVDIPAGTRELALRSGPLDVVVPVDVGDAGVAAPTSALGGPDGPECASALLGGFVARRTGATDVPMPACPSDALAPGDATSLSAMTNFVGEHGVGALRLVSDDSPRSRAAAAVVRDEAARHHLRLVDAPGTDVALVVVSGWEQAVSALQEATRLAGEAPTYLGGTFLAPWLLTPSVVTKAQSSVLALEFTPQDAGPQQYAATLAATFPGAAPSASGYLAWVDATRSTLDARPRLYGAAPVDVPMSGDDDMAGMHGVNPAAWFPGGTVVPVTGPLAGT</sequence>
<gene>
    <name evidence="4" type="ordered locus">Psed_1641</name>
</gene>
<feature type="transmembrane region" description="Helical" evidence="2">
    <location>
        <begin position="67"/>
        <end position="87"/>
    </location>
</feature>
<feature type="transmembrane region" description="Helical" evidence="2">
    <location>
        <begin position="171"/>
        <end position="189"/>
    </location>
</feature>